<feature type="transmembrane region" description="Helical" evidence="7">
    <location>
        <begin position="331"/>
        <end position="349"/>
    </location>
</feature>
<feature type="transmembrane region" description="Helical" evidence="7">
    <location>
        <begin position="147"/>
        <end position="166"/>
    </location>
</feature>
<dbReference type="SUPFAM" id="SSF103481">
    <property type="entry name" value="Multidrug resistance efflux transporter EmrE"/>
    <property type="match status" value="1"/>
</dbReference>
<dbReference type="AlphaFoldDB" id="A0A7S0GQ42"/>
<accession>A0A7S0GQ42</accession>
<comment type="similarity">
    <text evidence="2">Belongs to the CRT-like transporter family.</text>
</comment>
<evidence type="ECO:0000256" key="5">
    <source>
        <dbReference type="ARBA" id="ARBA00022989"/>
    </source>
</evidence>
<gene>
    <name evidence="8" type="ORF">LAMO00422_LOCUS1308</name>
</gene>
<evidence type="ECO:0000256" key="6">
    <source>
        <dbReference type="ARBA" id="ARBA00023136"/>
    </source>
</evidence>
<feature type="transmembrane region" description="Helical" evidence="7">
    <location>
        <begin position="272"/>
        <end position="292"/>
    </location>
</feature>
<evidence type="ECO:0000256" key="1">
    <source>
        <dbReference type="ARBA" id="ARBA00004141"/>
    </source>
</evidence>
<reference evidence="8" key="1">
    <citation type="submission" date="2021-01" db="EMBL/GenBank/DDBJ databases">
        <authorList>
            <person name="Corre E."/>
            <person name="Pelletier E."/>
            <person name="Niang G."/>
            <person name="Scheremetjew M."/>
            <person name="Finn R."/>
            <person name="Kale V."/>
            <person name="Holt S."/>
            <person name="Cochrane G."/>
            <person name="Meng A."/>
            <person name="Brown T."/>
            <person name="Cohen L."/>
        </authorList>
    </citation>
    <scope>NUCLEOTIDE SEQUENCE</scope>
    <source>
        <strain evidence="8">CCMP2058</strain>
    </source>
</reference>
<evidence type="ECO:0000256" key="7">
    <source>
        <dbReference type="SAM" id="Phobius"/>
    </source>
</evidence>
<dbReference type="PANTHER" id="PTHR31326:SF1">
    <property type="entry name" value="PROTEIN CLT2, CHLOROPLASTIC"/>
    <property type="match status" value="1"/>
</dbReference>
<protein>
    <recommendedName>
        <fullName evidence="9">EamA domain-containing protein</fullName>
    </recommendedName>
</protein>
<feature type="transmembrane region" description="Helical" evidence="7">
    <location>
        <begin position="122"/>
        <end position="140"/>
    </location>
</feature>
<keyword evidence="6 7" id="KW-0472">Membrane</keyword>
<name>A0A7S0GQ42_9EUKA</name>
<proteinExistence type="inferred from homology"/>
<dbReference type="EMBL" id="HBEM01001826">
    <property type="protein sequence ID" value="CAD8430675.1"/>
    <property type="molecule type" value="Transcribed_RNA"/>
</dbReference>
<evidence type="ECO:0000256" key="3">
    <source>
        <dbReference type="ARBA" id="ARBA00022448"/>
    </source>
</evidence>
<evidence type="ECO:0000313" key="8">
    <source>
        <dbReference type="EMBL" id="CAD8430675.1"/>
    </source>
</evidence>
<comment type="subcellular location">
    <subcellularLocation>
        <location evidence="1">Membrane</location>
        <topology evidence="1">Multi-pass membrane protein</topology>
    </subcellularLocation>
</comment>
<feature type="transmembrane region" description="Helical" evidence="7">
    <location>
        <begin position="304"/>
        <end position="325"/>
    </location>
</feature>
<keyword evidence="5 7" id="KW-1133">Transmembrane helix</keyword>
<dbReference type="GO" id="GO:0016020">
    <property type="term" value="C:membrane"/>
    <property type="evidence" value="ECO:0007669"/>
    <property type="project" value="UniProtKB-SubCell"/>
</dbReference>
<evidence type="ECO:0000256" key="2">
    <source>
        <dbReference type="ARBA" id="ARBA00006690"/>
    </source>
</evidence>
<dbReference type="InterPro" id="IPR013936">
    <property type="entry name" value="CRT-like"/>
</dbReference>
<evidence type="ECO:0000256" key="4">
    <source>
        <dbReference type="ARBA" id="ARBA00022692"/>
    </source>
</evidence>
<feature type="transmembrane region" description="Helical" evidence="7">
    <location>
        <begin position="95"/>
        <end position="116"/>
    </location>
</feature>
<feature type="transmembrane region" description="Helical" evidence="7">
    <location>
        <begin position="211"/>
        <end position="232"/>
    </location>
</feature>
<dbReference type="Pfam" id="PF08627">
    <property type="entry name" value="CRT-like"/>
    <property type="match status" value="1"/>
</dbReference>
<evidence type="ECO:0008006" key="9">
    <source>
        <dbReference type="Google" id="ProtNLM"/>
    </source>
</evidence>
<feature type="transmembrane region" description="Helical" evidence="7">
    <location>
        <begin position="41"/>
        <end position="57"/>
    </location>
</feature>
<sequence>MLFVLLGSLVVVGACNFAMFKSMYNAYGEENAYFVSQGVNFLYVVYGGLLVYPRFLCSEYQPIRPRRASSLKHSPKLPKSRFWQRANAIDHRWKFLIMGTLDCFGTFFTAMGAVYTPGVFQTLLNQTLIPCTMLFSYLLLRTKYAPWQIVGASVIVIGACVTIGPAVVLQGERASKQFRWYACLVYFFSNVPMAISSVYKEMSFRNEKIDVLYLTQWVSIFQLFVGFLLAPLQRIPGFGSLKSDTPDVWTQMTRGTDCWLEINKECRARSTFILLSGYVAINFAFNTLGLYLTKRSSATLTSIAYALLLPITTLTFSLSIMGSYREKITKFTWIGLALTISGFLIYRSAPSRHRRRKSVATPTKRESKRAIPISRELSKITKATQEDDIRIVIGEGRAAELKRLIETPPVLCGAGRGLEGREEGEEEVGAFQERTGALGVVLVYPDGSPVPSKKIIEDIRKSRQYGSVDSTPGN</sequence>
<dbReference type="InterPro" id="IPR037185">
    <property type="entry name" value="EmrE-like"/>
</dbReference>
<organism evidence="8">
    <name type="scientific">Amorphochlora amoebiformis</name>
    <dbReference type="NCBI Taxonomy" id="1561963"/>
    <lineage>
        <taxon>Eukaryota</taxon>
        <taxon>Sar</taxon>
        <taxon>Rhizaria</taxon>
        <taxon>Cercozoa</taxon>
        <taxon>Chlorarachniophyceae</taxon>
        <taxon>Amorphochlora</taxon>
    </lineage>
</organism>
<dbReference type="PANTHER" id="PTHR31326">
    <property type="entry name" value="PROTEIN CLT2, CHLOROPLASTIC"/>
    <property type="match status" value="1"/>
</dbReference>
<feature type="transmembrane region" description="Helical" evidence="7">
    <location>
        <begin position="178"/>
        <end position="199"/>
    </location>
</feature>
<keyword evidence="3" id="KW-0813">Transport</keyword>
<keyword evidence="4 7" id="KW-0812">Transmembrane</keyword>